<proteinExistence type="predicted"/>
<protein>
    <recommendedName>
        <fullName evidence="2">ZSWIM1/3 RNaseH-like domain-containing protein</fullName>
    </recommendedName>
</protein>
<dbReference type="AlphaFoldDB" id="A0AAV2YNN5"/>
<feature type="domain" description="ZSWIM1/3 RNaseH-like" evidence="2">
    <location>
        <begin position="2"/>
        <end position="63"/>
    </location>
</feature>
<evidence type="ECO:0000313" key="4">
    <source>
        <dbReference type="Proteomes" id="UP001146120"/>
    </source>
</evidence>
<gene>
    <name evidence="3" type="ORF">N0F65_012650</name>
</gene>
<dbReference type="InterPro" id="IPR048324">
    <property type="entry name" value="ZSWIM1-3_RNaseH-like"/>
</dbReference>
<evidence type="ECO:0000313" key="3">
    <source>
        <dbReference type="EMBL" id="DAZ94933.1"/>
    </source>
</evidence>
<keyword evidence="4" id="KW-1185">Reference proteome</keyword>
<dbReference type="Proteomes" id="UP001146120">
    <property type="component" value="Unassembled WGS sequence"/>
</dbReference>
<feature type="region of interest" description="Disordered" evidence="1">
    <location>
        <begin position="75"/>
        <end position="112"/>
    </location>
</feature>
<evidence type="ECO:0000256" key="1">
    <source>
        <dbReference type="SAM" id="MobiDB-lite"/>
    </source>
</evidence>
<reference evidence="3" key="1">
    <citation type="submission" date="2022-11" db="EMBL/GenBank/DDBJ databases">
        <authorList>
            <person name="Morgan W.R."/>
            <person name="Tartar A."/>
        </authorList>
    </citation>
    <scope>NUCLEOTIDE SEQUENCE</scope>
    <source>
        <strain evidence="3">ARSEF 373</strain>
    </source>
</reference>
<sequence length="112" mass="12668">MMDAFGHGQVVQHVFVRNEQTESLLTACKAFKTNNLRWQDVQLIIMDKDFTELSVIEEVFPETPEKDMVILEVRRRPGRTAVATRSPPPSPPKSHKANDQSRCPGSSTHPRA</sequence>
<comment type="caution">
    <text evidence="3">The sequence shown here is derived from an EMBL/GenBank/DDBJ whole genome shotgun (WGS) entry which is preliminary data.</text>
</comment>
<accession>A0AAV2YNN5</accession>
<dbReference type="PANTHER" id="PTHR31569">
    <property type="entry name" value="SWIM-TYPE DOMAIN-CONTAINING PROTEIN"/>
    <property type="match status" value="1"/>
</dbReference>
<reference evidence="3" key="2">
    <citation type="journal article" date="2023" name="Microbiol Resour">
        <title>Decontamination and Annotation of the Draft Genome Sequence of the Oomycete Lagenidium giganteum ARSEF 373.</title>
        <authorList>
            <person name="Morgan W.R."/>
            <person name="Tartar A."/>
        </authorList>
    </citation>
    <scope>NUCLEOTIDE SEQUENCE</scope>
    <source>
        <strain evidence="3">ARSEF 373</strain>
    </source>
</reference>
<dbReference type="Pfam" id="PF21056">
    <property type="entry name" value="ZSWIM1-3_RNaseH-like"/>
    <property type="match status" value="1"/>
</dbReference>
<feature type="compositionally biased region" description="Polar residues" evidence="1">
    <location>
        <begin position="100"/>
        <end position="112"/>
    </location>
</feature>
<evidence type="ECO:0000259" key="2">
    <source>
        <dbReference type="Pfam" id="PF21056"/>
    </source>
</evidence>
<dbReference type="InterPro" id="IPR052579">
    <property type="entry name" value="Zinc_finger_SWIM"/>
</dbReference>
<dbReference type="EMBL" id="DAKRPA010000226">
    <property type="protein sequence ID" value="DAZ94933.1"/>
    <property type="molecule type" value="Genomic_DNA"/>
</dbReference>
<name>A0AAV2YNN5_9STRA</name>
<dbReference type="PANTHER" id="PTHR31569:SF4">
    <property type="entry name" value="SWIM-TYPE DOMAIN-CONTAINING PROTEIN"/>
    <property type="match status" value="1"/>
</dbReference>
<organism evidence="3 4">
    <name type="scientific">Lagenidium giganteum</name>
    <dbReference type="NCBI Taxonomy" id="4803"/>
    <lineage>
        <taxon>Eukaryota</taxon>
        <taxon>Sar</taxon>
        <taxon>Stramenopiles</taxon>
        <taxon>Oomycota</taxon>
        <taxon>Peronosporomycetes</taxon>
        <taxon>Pythiales</taxon>
        <taxon>Pythiaceae</taxon>
    </lineage>
</organism>